<reference evidence="2 3" key="1">
    <citation type="submission" date="2019-07" db="EMBL/GenBank/DDBJ databases">
        <title>Rhodotorula toruloides NBRC10032 genome sequencing.</title>
        <authorList>
            <person name="Shida Y."/>
            <person name="Takaku H."/>
            <person name="Ogasawara W."/>
            <person name="Mori K."/>
        </authorList>
    </citation>
    <scope>NUCLEOTIDE SEQUENCE [LARGE SCALE GENOMIC DNA]</scope>
    <source>
        <strain evidence="2 3">NBRC10032</strain>
    </source>
</reference>
<comment type="caution">
    <text evidence="2">The sequence shown here is derived from an EMBL/GenBank/DDBJ whole genome shotgun (WGS) entry which is preliminary data.</text>
</comment>
<organism evidence="2 3">
    <name type="scientific">Rhodotorula toruloides</name>
    <name type="common">Yeast</name>
    <name type="synonym">Rhodosporidium toruloides</name>
    <dbReference type="NCBI Taxonomy" id="5286"/>
    <lineage>
        <taxon>Eukaryota</taxon>
        <taxon>Fungi</taxon>
        <taxon>Dikarya</taxon>
        <taxon>Basidiomycota</taxon>
        <taxon>Pucciniomycotina</taxon>
        <taxon>Microbotryomycetes</taxon>
        <taxon>Sporidiobolales</taxon>
        <taxon>Sporidiobolaceae</taxon>
        <taxon>Rhodotorula</taxon>
    </lineage>
</organism>
<gene>
    <name evidence="2" type="ORF">Rt10032_c10g4353</name>
</gene>
<dbReference type="AlphaFoldDB" id="A0A511KKE6"/>
<dbReference type="EMBL" id="BJWK01000010">
    <property type="protein sequence ID" value="GEM10336.1"/>
    <property type="molecule type" value="Genomic_DNA"/>
</dbReference>
<evidence type="ECO:0000256" key="1">
    <source>
        <dbReference type="SAM" id="MobiDB-lite"/>
    </source>
</evidence>
<accession>A0A511KKE6</accession>
<dbReference type="OrthoDB" id="2528452at2759"/>
<dbReference type="Proteomes" id="UP000321518">
    <property type="component" value="Unassembled WGS sequence"/>
</dbReference>
<protein>
    <submittedName>
        <fullName evidence="2">F-box domain containing protein</fullName>
    </submittedName>
</protein>
<proteinExistence type="predicted"/>
<sequence>MFDSIKSEERLNGRKWEKFKGPLVEFAHRKTSAGLCPPPPPRPFCPPSGTPSPSRPSSPSPFSKKLGTLASFVLDSDEWPENEAQIVSEARTRARLDQMILFDRMARAYGTENALVQPHLTRMIAFSTSPFGDHDLSKGLAPLHAGLTDPDRDPLFAQVTSLFRCGICSANFPYPNIAVHLVDDHDVPSVPAYAHIPINAFRKAIKDLLNQLGRSSQLEVSFADCRFDVTTRTASGELETSIGETWAQVSPAELDASRLELSHSTDCDMVEIKLSTASISDEEA</sequence>
<evidence type="ECO:0000313" key="3">
    <source>
        <dbReference type="Proteomes" id="UP000321518"/>
    </source>
</evidence>
<feature type="compositionally biased region" description="Pro residues" evidence="1">
    <location>
        <begin position="36"/>
        <end position="59"/>
    </location>
</feature>
<feature type="region of interest" description="Disordered" evidence="1">
    <location>
        <begin position="31"/>
        <end position="62"/>
    </location>
</feature>
<name>A0A511KKE6_RHOTO</name>
<evidence type="ECO:0000313" key="2">
    <source>
        <dbReference type="EMBL" id="GEM10336.1"/>
    </source>
</evidence>